<evidence type="ECO:0000256" key="1">
    <source>
        <dbReference type="ARBA" id="ARBA00004479"/>
    </source>
</evidence>
<sequence>MKLFLHCALLCFWSVLASTKHEPIYRSNASLYRPYIDRVTGRVVFGTLQGGCSVISTGNDAGVHLTQSAENSYGSITARKPISGSNWKLDVHATVKKGAKGMGIWVMKDFEGGSLFGGNEQFNGILVFLALQKNSLTDIYPSIGVATGYGNAPVVHFQKKIKMVDDIMISLRLVDSTLSVFYGGRNLKVELIDEMHRISIDDNSFVSISGQVLTENGDINIKTASFFKMHIPKRRGFQEDEIPKTKSKTTWLLLGALCLAVLCYLYTQRSAKPKHKGILQK</sequence>
<dbReference type="PANTHER" id="PTHR12223">
    <property type="entry name" value="VESICULAR MANNOSE-BINDING LECTIN"/>
    <property type="match status" value="1"/>
</dbReference>
<evidence type="ECO:0000256" key="3">
    <source>
        <dbReference type="ARBA" id="ARBA00022729"/>
    </source>
</evidence>
<organism evidence="9">
    <name type="scientific">Nematocida ausubeli (strain ATCC PRA-371 / ERTm2)</name>
    <name type="common">Nematode killer fungus</name>
    <dbReference type="NCBI Taxonomy" id="1913371"/>
    <lineage>
        <taxon>Eukaryota</taxon>
        <taxon>Fungi</taxon>
        <taxon>Fungi incertae sedis</taxon>
        <taxon>Microsporidia</taxon>
        <taxon>Nematocida</taxon>
    </lineage>
</organism>
<dbReference type="GO" id="GO:0006888">
    <property type="term" value="P:endoplasmic reticulum to Golgi vesicle-mediated transport"/>
    <property type="evidence" value="ECO:0007669"/>
    <property type="project" value="TreeGrafter"/>
</dbReference>
<feature type="signal peptide" evidence="7">
    <location>
        <begin position="1"/>
        <end position="17"/>
    </location>
</feature>
<dbReference type="GO" id="GO:0005789">
    <property type="term" value="C:endoplasmic reticulum membrane"/>
    <property type="evidence" value="ECO:0007669"/>
    <property type="project" value="TreeGrafter"/>
</dbReference>
<keyword evidence="4 6" id="KW-1133">Transmembrane helix</keyword>
<evidence type="ECO:0000256" key="5">
    <source>
        <dbReference type="ARBA" id="ARBA00023136"/>
    </source>
</evidence>
<evidence type="ECO:0000256" key="6">
    <source>
        <dbReference type="SAM" id="Phobius"/>
    </source>
</evidence>
<keyword evidence="5 6" id="KW-0472">Membrane</keyword>
<protein>
    <recommendedName>
        <fullName evidence="8">L-type lectin-like domain-containing protein</fullName>
    </recommendedName>
</protein>
<proteinExistence type="predicted"/>
<dbReference type="InterPro" id="IPR051136">
    <property type="entry name" value="Intracellular_Lectin-GPT"/>
</dbReference>
<gene>
    <name evidence="9" type="ORF">NERG_01244</name>
</gene>
<dbReference type="InterPro" id="IPR013320">
    <property type="entry name" value="ConA-like_dom_sf"/>
</dbReference>
<dbReference type="GO" id="GO:0000139">
    <property type="term" value="C:Golgi membrane"/>
    <property type="evidence" value="ECO:0007669"/>
    <property type="project" value="TreeGrafter"/>
</dbReference>
<dbReference type="SUPFAM" id="SSF49899">
    <property type="entry name" value="Concanavalin A-like lectins/glucanases"/>
    <property type="match status" value="1"/>
</dbReference>
<dbReference type="AlphaFoldDB" id="H8ZC01"/>
<dbReference type="Proteomes" id="UP000005622">
    <property type="component" value="Unassembled WGS sequence"/>
</dbReference>
<dbReference type="InterPro" id="IPR005052">
    <property type="entry name" value="Lectin_leg"/>
</dbReference>
<feature type="domain" description="L-type lectin-like" evidence="8">
    <location>
        <begin position="27"/>
        <end position="159"/>
    </location>
</feature>
<dbReference type="Pfam" id="PF03388">
    <property type="entry name" value="Lectin_leg-like"/>
    <property type="match status" value="1"/>
</dbReference>
<dbReference type="Gene3D" id="2.60.120.200">
    <property type="match status" value="1"/>
</dbReference>
<dbReference type="HOGENOM" id="CLU_994308_0_0_1"/>
<name>H8ZC01_NEMA1</name>
<evidence type="ECO:0000313" key="9">
    <source>
        <dbReference type="EMBL" id="EHY65637.1"/>
    </source>
</evidence>
<reference evidence="9" key="1">
    <citation type="submission" date="2011-03" db="EMBL/GenBank/DDBJ databases">
        <title>The Genome Sequence of Nematocida sp1 strain ERTm2.</title>
        <authorList>
            <consortium name="The Broad Institute Genome Sequencing Platform"/>
            <consortium name="The Broad Institute Genome Sequencing Center for Infectious Disease"/>
            <person name="Cuomo C."/>
            <person name="Troemel E."/>
            <person name="Young S.K."/>
            <person name="Zeng Q."/>
            <person name="Gargeya S."/>
            <person name="Fitzgerald M."/>
            <person name="Haas B."/>
            <person name="Abouelleil A."/>
            <person name="Alvarado L."/>
            <person name="Arachchi H.M."/>
            <person name="Berlin A."/>
            <person name="Brown A."/>
            <person name="Chapman S.B."/>
            <person name="Chen Z."/>
            <person name="Dunbar C."/>
            <person name="Freedman E."/>
            <person name="Gearin G."/>
            <person name="Gellesch M."/>
            <person name="Goldberg J."/>
            <person name="Griggs A."/>
            <person name="Gujja S."/>
            <person name="Heilman E.R."/>
            <person name="Heiman D."/>
            <person name="Howarth C."/>
            <person name="Larson L."/>
            <person name="Lui A."/>
            <person name="MacDonald P.J.P."/>
            <person name="Mehta T."/>
            <person name="Montmayeur A."/>
            <person name="Murphy C."/>
            <person name="Neiman D."/>
            <person name="Pearson M."/>
            <person name="Priest M."/>
            <person name="Roberts A."/>
            <person name="Saif S."/>
            <person name="Shea T."/>
            <person name="Shenoy N."/>
            <person name="Sisk P."/>
            <person name="Stolte C."/>
            <person name="Sykes S."/>
            <person name="White J."/>
            <person name="Yandava C."/>
            <person name="Wortman J."/>
            <person name="Nusbaum C."/>
            <person name="Birren B."/>
        </authorList>
    </citation>
    <scope>NUCLEOTIDE SEQUENCE</scope>
    <source>
        <strain evidence="9">ERTm2</strain>
    </source>
</reference>
<dbReference type="STRING" id="944018.H8ZC01"/>
<comment type="subcellular location">
    <subcellularLocation>
        <location evidence="1">Membrane</location>
        <topology evidence="1">Single-pass type I membrane protein</topology>
    </subcellularLocation>
</comment>
<evidence type="ECO:0000256" key="2">
    <source>
        <dbReference type="ARBA" id="ARBA00022692"/>
    </source>
</evidence>
<dbReference type="GO" id="GO:0005537">
    <property type="term" value="F:D-mannose binding"/>
    <property type="evidence" value="ECO:0007669"/>
    <property type="project" value="TreeGrafter"/>
</dbReference>
<dbReference type="EMBL" id="JH604635">
    <property type="protein sequence ID" value="EHY65637.1"/>
    <property type="molecule type" value="Genomic_DNA"/>
</dbReference>
<dbReference type="PANTHER" id="PTHR12223:SF45">
    <property type="entry name" value="RE50040P"/>
    <property type="match status" value="1"/>
</dbReference>
<dbReference type="GO" id="GO:0030134">
    <property type="term" value="C:COPII-coated ER to Golgi transport vesicle"/>
    <property type="evidence" value="ECO:0007669"/>
    <property type="project" value="TreeGrafter"/>
</dbReference>
<evidence type="ECO:0000256" key="7">
    <source>
        <dbReference type="SAM" id="SignalP"/>
    </source>
</evidence>
<evidence type="ECO:0000256" key="4">
    <source>
        <dbReference type="ARBA" id="ARBA00022989"/>
    </source>
</evidence>
<feature type="transmembrane region" description="Helical" evidence="6">
    <location>
        <begin position="250"/>
        <end position="267"/>
    </location>
</feature>
<feature type="chain" id="PRO_5003618434" description="L-type lectin-like domain-containing protein" evidence="7">
    <location>
        <begin position="18"/>
        <end position="281"/>
    </location>
</feature>
<accession>H8ZC01</accession>
<keyword evidence="3 7" id="KW-0732">Signal</keyword>
<evidence type="ECO:0000259" key="8">
    <source>
        <dbReference type="Pfam" id="PF03388"/>
    </source>
</evidence>
<dbReference type="GO" id="GO:0005793">
    <property type="term" value="C:endoplasmic reticulum-Golgi intermediate compartment"/>
    <property type="evidence" value="ECO:0007669"/>
    <property type="project" value="TreeGrafter"/>
</dbReference>
<keyword evidence="2 6" id="KW-0812">Transmembrane</keyword>